<organism evidence="2 3">
    <name type="scientific">Nocardioides caeni</name>
    <dbReference type="NCBI Taxonomy" id="574700"/>
    <lineage>
        <taxon>Bacteria</taxon>
        <taxon>Bacillati</taxon>
        <taxon>Actinomycetota</taxon>
        <taxon>Actinomycetes</taxon>
        <taxon>Propionibacteriales</taxon>
        <taxon>Nocardioidaceae</taxon>
        <taxon>Nocardioides</taxon>
    </lineage>
</organism>
<reference evidence="2 3" key="1">
    <citation type="journal article" date="2009" name="Int. J. Syst. Evol. Microbiol.">
        <title>Nocardioides caeni sp. nov., isolated from wastewater.</title>
        <authorList>
            <person name="Yoon J.H."/>
            <person name="Kang S.J."/>
            <person name="Park S."/>
            <person name="Kim W."/>
            <person name="Oh T.K."/>
        </authorList>
    </citation>
    <scope>NUCLEOTIDE SEQUENCE [LARGE SCALE GENOMIC DNA]</scope>
    <source>
        <strain evidence="2 3">DSM 23134</strain>
    </source>
</reference>
<feature type="transmembrane region" description="Helical" evidence="1">
    <location>
        <begin position="45"/>
        <end position="70"/>
    </location>
</feature>
<protein>
    <submittedName>
        <fullName evidence="2">Uncharacterized protein</fullName>
    </submittedName>
</protein>
<comment type="caution">
    <text evidence="2">The sequence shown here is derived from an EMBL/GenBank/DDBJ whole genome shotgun (WGS) entry which is preliminary data.</text>
</comment>
<evidence type="ECO:0000313" key="2">
    <source>
        <dbReference type="EMBL" id="THV14661.1"/>
    </source>
</evidence>
<keyword evidence="1" id="KW-0812">Transmembrane</keyword>
<evidence type="ECO:0000256" key="1">
    <source>
        <dbReference type="SAM" id="Phobius"/>
    </source>
</evidence>
<feature type="transmembrane region" description="Helical" evidence="1">
    <location>
        <begin position="109"/>
        <end position="130"/>
    </location>
</feature>
<keyword evidence="1" id="KW-0472">Membrane</keyword>
<sequence length="131" mass="13384">MTETVTPGFVARNNQLLGSLLSIVALLVAVGLGAGIMLSTNTRGISAILTVLLIAGGTFTLLLLTIGAAMRAATAPEQWRAEEDDWRGEMGLAPLTDELQTASASTQRIAAVLGAVAIVLGLGLSVVPAML</sequence>
<accession>A0A4S8NF21</accession>
<gene>
    <name evidence="2" type="ORF">E9934_08355</name>
</gene>
<evidence type="ECO:0000313" key="3">
    <source>
        <dbReference type="Proteomes" id="UP000307087"/>
    </source>
</evidence>
<dbReference type="OrthoDB" id="3790730at2"/>
<dbReference type="RefSeq" id="WP_136562424.1">
    <property type="nucleotide sequence ID" value="NZ_BAABLS010000003.1"/>
</dbReference>
<name>A0A4S8NF21_9ACTN</name>
<keyword evidence="1" id="KW-1133">Transmembrane helix</keyword>
<dbReference type="AlphaFoldDB" id="A0A4S8NF21"/>
<feature type="transmembrane region" description="Helical" evidence="1">
    <location>
        <begin position="16"/>
        <end position="38"/>
    </location>
</feature>
<dbReference type="Proteomes" id="UP000307087">
    <property type="component" value="Unassembled WGS sequence"/>
</dbReference>
<keyword evidence="3" id="KW-1185">Reference proteome</keyword>
<dbReference type="EMBL" id="STGW01000004">
    <property type="protein sequence ID" value="THV14661.1"/>
    <property type="molecule type" value="Genomic_DNA"/>
</dbReference>
<proteinExistence type="predicted"/>